<evidence type="ECO:0000256" key="3">
    <source>
        <dbReference type="ARBA" id="ARBA00022729"/>
    </source>
</evidence>
<evidence type="ECO:0000259" key="6">
    <source>
        <dbReference type="SMART" id="SM00768"/>
    </source>
</evidence>
<reference evidence="7" key="1">
    <citation type="journal article" date="2014" name="Nat. Commun.">
        <title>The emerging biofuel crop Camelina sativa retains a highly undifferentiated hexaploid genome structure.</title>
        <authorList>
            <person name="Kagale S."/>
            <person name="Koh C."/>
            <person name="Nixon J."/>
            <person name="Bollina V."/>
            <person name="Clarke W.E."/>
            <person name="Tuteja R."/>
            <person name="Spillane C."/>
            <person name="Robinson S.J."/>
            <person name="Links M.G."/>
            <person name="Clarke C."/>
            <person name="Higgins E.E."/>
            <person name="Huebert T."/>
            <person name="Sharpe A.G."/>
            <person name="Parkin I.A."/>
        </authorList>
    </citation>
    <scope>NUCLEOTIDE SEQUENCE [LARGE SCALE GENOMIC DNA]</scope>
    <source>
        <strain evidence="7">cv. DH55</strain>
    </source>
</reference>
<evidence type="ECO:0000256" key="5">
    <source>
        <dbReference type="SAM" id="SignalP"/>
    </source>
</evidence>
<keyword evidence="4" id="KW-0449">Lipoprotein</keyword>
<dbReference type="Gene3D" id="1.20.58.1040">
    <property type="match status" value="1"/>
</dbReference>
<protein>
    <submittedName>
        <fullName evidence="8">Major pollen allergen Ole e 10-like</fullName>
    </submittedName>
</protein>
<keyword evidence="7" id="KW-1185">Reference proteome</keyword>
<accession>A0ABM0SRU6</accession>
<feature type="domain" description="X8" evidence="6">
    <location>
        <begin position="25"/>
        <end position="111"/>
    </location>
</feature>
<dbReference type="PANTHER" id="PTHR31044:SF130">
    <property type="entry name" value="CARBOHYDRATE-BINDING X8 DOMAIN SUPERFAMILY PROTEIN"/>
    <property type="match status" value="1"/>
</dbReference>
<evidence type="ECO:0000256" key="2">
    <source>
        <dbReference type="ARBA" id="ARBA00022622"/>
    </source>
</evidence>
<keyword evidence="2" id="KW-0472">Membrane</keyword>
<dbReference type="PANTHER" id="PTHR31044">
    <property type="entry name" value="BETA-1,3 GLUCANASE"/>
    <property type="match status" value="1"/>
</dbReference>
<feature type="signal peptide" evidence="5">
    <location>
        <begin position="1"/>
        <end position="23"/>
    </location>
</feature>
<keyword evidence="3 5" id="KW-0732">Signal</keyword>
<evidence type="ECO:0000313" key="7">
    <source>
        <dbReference type="Proteomes" id="UP000694864"/>
    </source>
</evidence>
<gene>
    <name evidence="8" type="primary">LOC104701270</name>
</gene>
<keyword evidence="2" id="KW-0336">GPI-anchor</keyword>
<dbReference type="SMART" id="SM00768">
    <property type="entry name" value="X8"/>
    <property type="match status" value="1"/>
</dbReference>
<evidence type="ECO:0000256" key="4">
    <source>
        <dbReference type="ARBA" id="ARBA00023288"/>
    </source>
</evidence>
<reference evidence="8" key="2">
    <citation type="submission" date="2025-08" db="UniProtKB">
        <authorList>
            <consortium name="RefSeq"/>
        </authorList>
    </citation>
    <scope>IDENTIFICATION</scope>
    <source>
        <tissue evidence="8">Leaf</tissue>
    </source>
</reference>
<evidence type="ECO:0000256" key="1">
    <source>
        <dbReference type="ARBA" id="ARBA00004609"/>
    </source>
</evidence>
<dbReference type="RefSeq" id="XP_010415221.1">
    <property type="nucleotide sequence ID" value="XM_010416919.1"/>
</dbReference>
<proteinExistence type="predicted"/>
<feature type="chain" id="PRO_5045310643" evidence="5">
    <location>
        <begin position="24"/>
        <end position="112"/>
    </location>
</feature>
<sequence length="112" mass="12387">MFSRLTLIFFLFFLVPHSLHVSAKTWCVSDPSATDAQLQANLDWLCGSVLTSSCVIIKPGGPCYEPNTLTNHASYMMNDYYQFNGDTKEACDFNHSGRIVDTNPSHGGCVFA</sequence>
<comment type="subcellular location">
    <subcellularLocation>
        <location evidence="1">Cell membrane</location>
        <topology evidence="1">Lipid-anchor</topology>
        <topology evidence="1">GPI-anchor</topology>
    </subcellularLocation>
</comment>
<organism evidence="7 8">
    <name type="scientific">Camelina sativa</name>
    <name type="common">False flax</name>
    <name type="synonym">Myagrum sativum</name>
    <dbReference type="NCBI Taxonomy" id="90675"/>
    <lineage>
        <taxon>Eukaryota</taxon>
        <taxon>Viridiplantae</taxon>
        <taxon>Streptophyta</taxon>
        <taxon>Embryophyta</taxon>
        <taxon>Tracheophyta</taxon>
        <taxon>Spermatophyta</taxon>
        <taxon>Magnoliopsida</taxon>
        <taxon>eudicotyledons</taxon>
        <taxon>Gunneridae</taxon>
        <taxon>Pentapetalae</taxon>
        <taxon>rosids</taxon>
        <taxon>malvids</taxon>
        <taxon>Brassicales</taxon>
        <taxon>Brassicaceae</taxon>
        <taxon>Camelineae</taxon>
        <taxon>Camelina</taxon>
    </lineage>
</organism>
<name>A0ABM0SRU6_CAMSA</name>
<dbReference type="InterPro" id="IPR044788">
    <property type="entry name" value="X8_dom_prot"/>
</dbReference>
<keyword evidence="2" id="KW-0325">Glycoprotein</keyword>
<dbReference type="Pfam" id="PF07983">
    <property type="entry name" value="X8"/>
    <property type="match status" value="1"/>
</dbReference>
<evidence type="ECO:0000313" key="8">
    <source>
        <dbReference type="RefSeq" id="XP_010415221.1"/>
    </source>
</evidence>
<dbReference type="GeneID" id="104701270"/>
<dbReference type="Proteomes" id="UP000694864">
    <property type="component" value="Chromosome 7"/>
</dbReference>
<dbReference type="InterPro" id="IPR012946">
    <property type="entry name" value="X8"/>
</dbReference>